<protein>
    <submittedName>
        <fullName evidence="2">(spotted green pufferfish) hypothetical protein</fullName>
    </submittedName>
</protein>
<reference evidence="2" key="1">
    <citation type="journal article" date="2004" name="Nature">
        <title>Genome duplication in the teleost fish Tetraodon nigroviridis reveals the early vertebrate proto-karyotype.</title>
        <authorList>
            <person name="Jaillon O."/>
            <person name="Aury J.-M."/>
            <person name="Brunet F."/>
            <person name="Petit J.-L."/>
            <person name="Stange-Thomann N."/>
            <person name="Mauceli E."/>
            <person name="Bouneau L."/>
            <person name="Fischer C."/>
            <person name="Ozouf-Costaz C."/>
            <person name="Bernot A."/>
            <person name="Nicaud S."/>
            <person name="Jaffe D."/>
            <person name="Fisher S."/>
            <person name="Lutfalla G."/>
            <person name="Dossat C."/>
            <person name="Segurens B."/>
            <person name="Dasilva C."/>
            <person name="Salanoubat M."/>
            <person name="Levy M."/>
            <person name="Boudet N."/>
            <person name="Castellano S."/>
            <person name="Anthouard V."/>
            <person name="Jubin C."/>
            <person name="Castelli V."/>
            <person name="Katinka M."/>
            <person name="Vacherie B."/>
            <person name="Biemont C."/>
            <person name="Skalli Z."/>
            <person name="Cattolico L."/>
            <person name="Poulain J."/>
            <person name="De Berardinis V."/>
            <person name="Cruaud C."/>
            <person name="Duprat S."/>
            <person name="Brottier P."/>
            <person name="Coutanceau J.-P."/>
            <person name="Gouzy J."/>
            <person name="Parra G."/>
            <person name="Lardier G."/>
            <person name="Chapple C."/>
            <person name="McKernan K.J."/>
            <person name="McEwan P."/>
            <person name="Bosak S."/>
            <person name="Kellis M."/>
            <person name="Volff J.-N."/>
            <person name="Guigo R."/>
            <person name="Zody M.C."/>
            <person name="Mesirov J."/>
            <person name="Lindblad-Toh K."/>
            <person name="Birren B."/>
            <person name="Nusbaum C."/>
            <person name="Kahn D."/>
            <person name="Robinson-Rechavi M."/>
            <person name="Laudet V."/>
            <person name="Schachter V."/>
            <person name="Quetier F."/>
            <person name="Saurin W."/>
            <person name="Scarpelli C."/>
            <person name="Wincker P."/>
            <person name="Lander E.S."/>
            <person name="Weissenbach J."/>
            <person name="Roest Crollius H."/>
        </authorList>
    </citation>
    <scope>NUCLEOTIDE SEQUENCE [LARGE SCALE GENOMIC DNA]</scope>
</reference>
<evidence type="ECO:0000256" key="1">
    <source>
        <dbReference type="SAM" id="MobiDB-lite"/>
    </source>
</evidence>
<comment type="caution">
    <text evidence="2">The sequence shown here is derived from an EMBL/GenBank/DDBJ whole genome shotgun (WGS) entry which is preliminary data.</text>
</comment>
<feature type="non-terminal residue" evidence="2">
    <location>
        <position position="1"/>
    </location>
</feature>
<feature type="compositionally biased region" description="Polar residues" evidence="1">
    <location>
        <begin position="12"/>
        <end position="31"/>
    </location>
</feature>
<sequence>RETSEDADSLGDASSQPDTVSIASRTSQNTADSDKVARTHSLTHTHTHTHAWTQCSSR</sequence>
<dbReference type="KEGG" id="tng:GSTEN00036017G001"/>
<name>Q4RAF2_TETNG</name>
<dbReference type="OrthoDB" id="10256089at2759"/>
<gene>
    <name evidence="2" type="ORF">GSTENG00036017001</name>
</gene>
<dbReference type="AlphaFoldDB" id="Q4RAF2"/>
<dbReference type="EMBL" id="CAAE01023809">
    <property type="protein sequence ID" value="CAG14631.1"/>
    <property type="molecule type" value="Genomic_DNA"/>
</dbReference>
<feature type="region of interest" description="Disordered" evidence="1">
    <location>
        <begin position="1"/>
        <end position="37"/>
    </location>
</feature>
<accession>Q4RAF2</accession>
<reference evidence="2" key="2">
    <citation type="submission" date="2004-02" db="EMBL/GenBank/DDBJ databases">
        <authorList>
            <consortium name="Genoscope"/>
            <consortium name="Whitehead Institute Centre for Genome Research"/>
        </authorList>
    </citation>
    <scope>NUCLEOTIDE SEQUENCE</scope>
</reference>
<evidence type="ECO:0000313" key="2">
    <source>
        <dbReference type="EMBL" id="CAG14631.1"/>
    </source>
</evidence>
<proteinExistence type="predicted"/>
<organism evidence="2">
    <name type="scientific">Tetraodon nigroviridis</name>
    <name type="common">Spotted green pufferfish</name>
    <name type="synonym">Chelonodon nigroviridis</name>
    <dbReference type="NCBI Taxonomy" id="99883"/>
    <lineage>
        <taxon>Eukaryota</taxon>
        <taxon>Metazoa</taxon>
        <taxon>Chordata</taxon>
        <taxon>Craniata</taxon>
        <taxon>Vertebrata</taxon>
        <taxon>Euteleostomi</taxon>
        <taxon>Actinopterygii</taxon>
        <taxon>Neopterygii</taxon>
        <taxon>Teleostei</taxon>
        <taxon>Neoteleostei</taxon>
        <taxon>Acanthomorphata</taxon>
        <taxon>Eupercaria</taxon>
        <taxon>Tetraodontiformes</taxon>
        <taxon>Tetradontoidea</taxon>
        <taxon>Tetraodontidae</taxon>
        <taxon>Tetraodon</taxon>
    </lineage>
</organism>
<feature type="non-terminal residue" evidence="2">
    <location>
        <position position="58"/>
    </location>
</feature>